<keyword evidence="1" id="KW-0963">Cytoplasm</keyword>
<keyword evidence="3" id="KW-1185">Reference proteome</keyword>
<evidence type="ECO:0000256" key="1">
    <source>
        <dbReference type="ARBA" id="ARBA00022490"/>
    </source>
</evidence>
<dbReference type="EMBL" id="QEKT01000002">
    <property type="protein sequence ID" value="PVY85314.1"/>
    <property type="molecule type" value="Genomic_DNA"/>
</dbReference>
<dbReference type="Pfam" id="PF09902">
    <property type="entry name" value="DUF2129"/>
    <property type="match status" value="1"/>
</dbReference>
<proteinExistence type="predicted"/>
<comment type="caution">
    <text evidence="2">The sequence shown here is derived from an EMBL/GenBank/DDBJ whole genome shotgun (WGS) entry which is preliminary data.</text>
</comment>
<dbReference type="Proteomes" id="UP000245433">
    <property type="component" value="Unassembled WGS sequence"/>
</dbReference>
<evidence type="ECO:0000313" key="2">
    <source>
        <dbReference type="EMBL" id="PVY85314.1"/>
    </source>
</evidence>
<sequence>MTFEIQARRAIYVYLRNLKNVNQLKKFGQVLYVSEAMNLVELYINEDQVEALVKKLRQYRFVKHIKISPRPDIDPDLENKHDDVFFEDYDDEVSKVEEQN</sequence>
<gene>
    <name evidence="2" type="ORF">C7384_102134</name>
</gene>
<dbReference type="InterPro" id="IPR016979">
    <property type="entry name" value="DUF2129"/>
</dbReference>
<dbReference type="RefSeq" id="WP_089938181.1">
    <property type="nucleotide sequence ID" value="NZ_CAKOEX010000002.1"/>
</dbReference>
<dbReference type="OrthoDB" id="2990788at2"/>
<organism evidence="2 3">
    <name type="scientific">Convivina intestini</name>
    <dbReference type="NCBI Taxonomy" id="1505726"/>
    <lineage>
        <taxon>Bacteria</taxon>
        <taxon>Bacillati</taxon>
        <taxon>Bacillota</taxon>
        <taxon>Bacilli</taxon>
        <taxon>Lactobacillales</taxon>
        <taxon>Lactobacillaceae</taxon>
        <taxon>Convivina</taxon>
    </lineage>
</organism>
<name>A0A2U1DC99_9LACO</name>
<protein>
    <submittedName>
        <fullName evidence="2">Uncharacterized protein YlbG (UPF0298 family)</fullName>
    </submittedName>
</protein>
<accession>A0A2U1DC99</accession>
<dbReference type="AlphaFoldDB" id="A0A2U1DC99"/>
<reference evidence="2 3" key="1">
    <citation type="submission" date="2018-04" db="EMBL/GenBank/DDBJ databases">
        <title>Genomic Encyclopedia of Type Strains, Phase IV (KMG-IV): sequencing the most valuable type-strain genomes for metagenomic binning, comparative biology and taxonomic classification.</title>
        <authorList>
            <person name="Goeker M."/>
        </authorList>
    </citation>
    <scope>NUCLEOTIDE SEQUENCE [LARGE SCALE GENOMIC DNA]</scope>
    <source>
        <strain evidence="2 3">DSM 28795</strain>
    </source>
</reference>
<dbReference type="PIRSF" id="PIRSF031653">
    <property type="entry name" value="UCP031653"/>
    <property type="match status" value="1"/>
</dbReference>
<evidence type="ECO:0000313" key="3">
    <source>
        <dbReference type="Proteomes" id="UP000245433"/>
    </source>
</evidence>